<dbReference type="InterPro" id="IPR006162">
    <property type="entry name" value="Ppantetheine_attach_site"/>
</dbReference>
<comment type="caution">
    <text evidence="4">The sequence shown here is derived from an EMBL/GenBank/DDBJ whole genome shotgun (WGS) entry which is preliminary data.</text>
</comment>
<dbReference type="SUPFAM" id="SSF56801">
    <property type="entry name" value="Acetyl-CoA synthetase-like"/>
    <property type="match status" value="1"/>
</dbReference>
<dbReference type="Pfam" id="PF07993">
    <property type="entry name" value="NAD_binding_4"/>
    <property type="match status" value="1"/>
</dbReference>
<keyword evidence="5" id="KW-1185">Reference proteome</keyword>
<dbReference type="Gene3D" id="3.40.50.720">
    <property type="entry name" value="NAD(P)-binding Rossmann-like Domain"/>
    <property type="match status" value="1"/>
</dbReference>
<dbReference type="PROSITE" id="PS50075">
    <property type="entry name" value="CARRIER"/>
    <property type="match status" value="1"/>
</dbReference>
<accession>A0AA38YEW5</accession>
<dbReference type="InterPro" id="IPR013120">
    <property type="entry name" value="FAR_NAD-bd"/>
</dbReference>
<dbReference type="PROSITE" id="PS00012">
    <property type="entry name" value="PHOSPHOPANTETHEINE"/>
    <property type="match status" value="1"/>
</dbReference>
<organism evidence="4 5">
    <name type="scientific">Knufia peltigerae</name>
    <dbReference type="NCBI Taxonomy" id="1002370"/>
    <lineage>
        <taxon>Eukaryota</taxon>
        <taxon>Fungi</taxon>
        <taxon>Dikarya</taxon>
        <taxon>Ascomycota</taxon>
        <taxon>Pezizomycotina</taxon>
        <taxon>Eurotiomycetes</taxon>
        <taxon>Chaetothyriomycetidae</taxon>
        <taxon>Chaetothyriales</taxon>
        <taxon>Trichomeriaceae</taxon>
        <taxon>Knufia</taxon>
    </lineage>
</organism>
<dbReference type="InterPro" id="IPR036736">
    <property type="entry name" value="ACP-like_sf"/>
</dbReference>
<proteinExistence type="predicted"/>
<keyword evidence="2" id="KW-0597">Phosphoprotein</keyword>
<protein>
    <recommendedName>
        <fullName evidence="3">Carrier domain-containing protein</fullName>
    </recommendedName>
</protein>
<evidence type="ECO:0000256" key="1">
    <source>
        <dbReference type="ARBA" id="ARBA00022450"/>
    </source>
</evidence>
<dbReference type="InterPro" id="IPR042099">
    <property type="entry name" value="ANL_N_sf"/>
</dbReference>
<keyword evidence="1" id="KW-0596">Phosphopantetheine</keyword>
<feature type="domain" description="Carrier" evidence="3">
    <location>
        <begin position="555"/>
        <end position="637"/>
    </location>
</feature>
<dbReference type="Proteomes" id="UP001172681">
    <property type="component" value="Unassembled WGS sequence"/>
</dbReference>
<evidence type="ECO:0000256" key="2">
    <source>
        <dbReference type="ARBA" id="ARBA00022553"/>
    </source>
</evidence>
<dbReference type="InterPro" id="IPR051414">
    <property type="entry name" value="Adenylate-forming_Reductase"/>
</dbReference>
<dbReference type="InterPro" id="IPR000873">
    <property type="entry name" value="AMP-dep_synth/lig_dom"/>
</dbReference>
<dbReference type="PROSITE" id="PS00455">
    <property type="entry name" value="AMP_BINDING"/>
    <property type="match status" value="1"/>
</dbReference>
<dbReference type="Gene3D" id="3.40.50.12780">
    <property type="entry name" value="N-terminal domain of ligase-like"/>
    <property type="match status" value="1"/>
</dbReference>
<sequence length="1035" mass="117073">MVKSFVPGQEVGKRLLPQAVDFIAQTDPKRVFLTFHTGGDDYRQGWEHLNFEQLAKAVDWTAWWIQRTIGTSTEAEVLAYMGTQDVRYSIFTIASLKTGHATLLPSPRNAIEGHLHLIRETKCRHLVYSKGRDINLSQLQANTQNLQFWEIPSLYQMLHDPVERFSFTKEYEDAENEVAVIIHSSGSTGLPKLIPMTNGYLSVQDNFSTLPELDGDRRAIWSIPRSDERSLCVNPLFHLMGFYMFQESIFHGLPTVMGPDRPMTAELLIDIILTTSPTIAVLPPSLIEDMSRLLEGRKALSLLRTIISGGAPLSPIVAHRVAKLTRLCTAYGTSEICLAACMIPEDPQDYQYLEFHPSYGLSMDPVGEEDLYEAVVYRREDRKIHAVFHSFPDLKEYRTNDLFTKHPSREGLWLYHGRRDDVLVLSNGEKFNPINLEKHIEEHPLVNRALVVGQAKFQAAVLVEPDWDKYEELRLSETELIDQIWPVVEEGNQLVPSHGQIWKTFIKVSVKGTPFKTTPKGSIRRQAVVSDYADAIENLYAGAEQVDGLSLPEGSSLEDIQQFLKETIAPLLPDLDLSATSDFFSSGLDSLRTLQLTRLLQGVVAKQFPSRKPLITVQKLYKTPTLEKLAQFLANLLDPLSQVDAELNDDEQQETNWDEAVQTLVKSYSANLPTYIRSLPKYPEKHTVFLTGSTGYIGSFILNQLLQDSNHVEHVFCLNRSASAYETTKQSFQQRGLDFSSKVQSRVTFLQAQFGEDRFGLDTSQYSKLQSCVSLVIHNAWKVDFNHPLESFEDTHIQGTRRLINFVAETVFKPHIIFISSLSAVGRWDEQHGPSCPEVLMDNTDVVLKSGYGLSKYTAECILANAAEKSGLPITIIRVGQIGGPSRGPGFWNKKDWVPAIVLTSKAMSKVPDSLSYMPIDWVPVDLAAKVIWEFAETRIKRQRDFRSIHRHFAAQVVTFPEWVDFLSKVETSDTELEEKPALKLLDFLKSLAGLLEWKQPPWETKRAEGASATLRDLPAIDENMMDLYLTQWGI</sequence>
<reference evidence="4" key="1">
    <citation type="submission" date="2022-10" db="EMBL/GenBank/DDBJ databases">
        <title>Culturing micro-colonial fungi from biological soil crusts in the Mojave desert and describing Neophaeococcomyces mojavensis, and introducing the new genera and species Taxawa tesnikishii.</title>
        <authorList>
            <person name="Kurbessoian T."/>
            <person name="Stajich J.E."/>
        </authorList>
    </citation>
    <scope>NUCLEOTIDE SEQUENCE</scope>
    <source>
        <strain evidence="4">TK_35</strain>
    </source>
</reference>
<evidence type="ECO:0000313" key="4">
    <source>
        <dbReference type="EMBL" id="KAJ9646719.1"/>
    </source>
</evidence>
<dbReference type="PANTHER" id="PTHR43439:SF2">
    <property type="entry name" value="ENZYME, PUTATIVE (JCVI)-RELATED"/>
    <property type="match status" value="1"/>
</dbReference>
<dbReference type="SUPFAM" id="SSF47336">
    <property type="entry name" value="ACP-like"/>
    <property type="match status" value="1"/>
</dbReference>
<evidence type="ECO:0000259" key="3">
    <source>
        <dbReference type="PROSITE" id="PS50075"/>
    </source>
</evidence>
<dbReference type="Gene3D" id="1.10.1200.10">
    <property type="entry name" value="ACP-like"/>
    <property type="match status" value="1"/>
</dbReference>
<gene>
    <name evidence="4" type="ORF">H2204_000411</name>
</gene>
<dbReference type="EMBL" id="JAPDRN010000002">
    <property type="protein sequence ID" value="KAJ9646719.1"/>
    <property type="molecule type" value="Genomic_DNA"/>
</dbReference>
<dbReference type="InterPro" id="IPR009081">
    <property type="entry name" value="PP-bd_ACP"/>
</dbReference>
<dbReference type="Pfam" id="PF00550">
    <property type="entry name" value="PP-binding"/>
    <property type="match status" value="1"/>
</dbReference>
<dbReference type="SUPFAM" id="SSF51735">
    <property type="entry name" value="NAD(P)-binding Rossmann-fold domains"/>
    <property type="match status" value="1"/>
</dbReference>
<dbReference type="Pfam" id="PF00501">
    <property type="entry name" value="AMP-binding"/>
    <property type="match status" value="1"/>
</dbReference>
<dbReference type="Pfam" id="PF23562">
    <property type="entry name" value="AMP-binding_C_3"/>
    <property type="match status" value="1"/>
</dbReference>
<evidence type="ECO:0000313" key="5">
    <source>
        <dbReference type="Proteomes" id="UP001172681"/>
    </source>
</evidence>
<dbReference type="PANTHER" id="PTHR43439">
    <property type="entry name" value="PHENYLACETATE-COENZYME A LIGASE"/>
    <property type="match status" value="1"/>
</dbReference>
<dbReference type="InterPro" id="IPR036291">
    <property type="entry name" value="NAD(P)-bd_dom_sf"/>
</dbReference>
<name>A0AA38YEW5_9EURO</name>
<dbReference type="InterPro" id="IPR020845">
    <property type="entry name" value="AMP-binding_CS"/>
</dbReference>
<dbReference type="AlphaFoldDB" id="A0AA38YEW5"/>